<dbReference type="KEGG" id="cuo:CUROG_01160"/>
<keyword evidence="4" id="KW-0808">Transferase</keyword>
<feature type="region of interest" description="Disordered" evidence="1">
    <location>
        <begin position="970"/>
        <end position="990"/>
    </location>
</feature>
<reference evidence="5" key="1">
    <citation type="submission" date="2019-10" db="EMBL/GenBank/DDBJ databases">
        <title>Complete genome sequence of Corynebacterium urogenitalis DSM 108747, isolated from the genital tract of a cow.</title>
        <authorList>
            <person name="Ruckert C."/>
            <person name="Ballas P."/>
            <person name="Wagener K."/>
            <person name="Drillich M."/>
            <person name="Kaempfer P."/>
            <person name="Busse H.-J."/>
            <person name="Ehling-Schulz M."/>
        </authorList>
    </citation>
    <scope>NUCLEOTIDE SEQUENCE [LARGE SCALE GENOMIC DNA]</scope>
    <source>
        <strain evidence="5">LMM 1652</strain>
    </source>
</reference>
<feature type="transmembrane region" description="Helical" evidence="2">
    <location>
        <begin position="168"/>
        <end position="201"/>
    </location>
</feature>
<evidence type="ECO:0000259" key="3">
    <source>
        <dbReference type="Pfam" id="PF11847"/>
    </source>
</evidence>
<feature type="compositionally biased region" description="Basic and acidic residues" evidence="1">
    <location>
        <begin position="787"/>
        <end position="797"/>
    </location>
</feature>
<feature type="compositionally biased region" description="Polar residues" evidence="1">
    <location>
        <begin position="805"/>
        <end position="817"/>
    </location>
</feature>
<evidence type="ECO:0000313" key="5">
    <source>
        <dbReference type="Proteomes" id="UP000326711"/>
    </source>
</evidence>
<keyword evidence="2" id="KW-1133">Transmembrane helix</keyword>
<feature type="domain" description="Alpha-(1-&gt;3)-arabinofuranosyltransferase N-terminal GT-C" evidence="3">
    <location>
        <begin position="13"/>
        <end position="690"/>
    </location>
</feature>
<feature type="transmembrane region" description="Helical" evidence="2">
    <location>
        <begin position="1154"/>
        <end position="1173"/>
    </location>
</feature>
<feature type="transmembrane region" description="Helical" evidence="2">
    <location>
        <begin position="213"/>
        <end position="234"/>
    </location>
</feature>
<feature type="compositionally biased region" description="Polar residues" evidence="1">
    <location>
        <begin position="714"/>
        <end position="732"/>
    </location>
</feature>
<organism evidence="4 5">
    <name type="scientific">Corynebacterium urogenitale</name>
    <dbReference type="NCBI Taxonomy" id="2487892"/>
    <lineage>
        <taxon>Bacteria</taxon>
        <taxon>Bacillati</taxon>
        <taxon>Actinomycetota</taxon>
        <taxon>Actinomycetes</taxon>
        <taxon>Mycobacteriales</taxon>
        <taxon>Corynebacteriaceae</taxon>
        <taxon>Corynebacterium</taxon>
    </lineage>
</organism>
<dbReference type="InterPro" id="IPR021798">
    <property type="entry name" value="AftD_N"/>
</dbReference>
<feature type="region of interest" description="Disordered" evidence="1">
    <location>
        <begin position="787"/>
        <end position="817"/>
    </location>
</feature>
<protein>
    <submittedName>
        <fullName evidence="4">Alpha-(1-&gt;3)-arabinofuranosyltransferase</fullName>
        <ecNumber evidence="4">2.4.2.47</ecNumber>
    </submittedName>
</protein>
<evidence type="ECO:0000256" key="1">
    <source>
        <dbReference type="SAM" id="MobiDB-lite"/>
    </source>
</evidence>
<feature type="transmembrane region" description="Helical" evidence="2">
    <location>
        <begin position="1062"/>
        <end position="1083"/>
    </location>
</feature>
<keyword evidence="5" id="KW-1185">Reference proteome</keyword>
<keyword evidence="2" id="KW-0472">Membrane</keyword>
<evidence type="ECO:0000256" key="2">
    <source>
        <dbReference type="SAM" id="Phobius"/>
    </source>
</evidence>
<dbReference type="Pfam" id="PF11847">
    <property type="entry name" value="GT-C_AftD"/>
    <property type="match status" value="1"/>
</dbReference>
<dbReference type="OrthoDB" id="5242711at2"/>
<feature type="compositionally biased region" description="Basic and acidic residues" evidence="1">
    <location>
        <begin position="641"/>
        <end position="650"/>
    </location>
</feature>
<feature type="transmembrane region" description="Helical" evidence="2">
    <location>
        <begin position="279"/>
        <end position="302"/>
    </location>
</feature>
<feature type="compositionally biased region" description="Basic and acidic residues" evidence="1">
    <location>
        <begin position="676"/>
        <end position="685"/>
    </location>
</feature>
<dbReference type="GO" id="GO:0016757">
    <property type="term" value="F:glycosyltransferase activity"/>
    <property type="evidence" value="ECO:0007669"/>
    <property type="project" value="UniProtKB-KW"/>
</dbReference>
<dbReference type="EMBL" id="CP045032">
    <property type="protein sequence ID" value="QFQ01633.1"/>
    <property type="molecule type" value="Genomic_DNA"/>
</dbReference>
<feature type="transmembrane region" description="Helical" evidence="2">
    <location>
        <begin position="1123"/>
        <end position="1142"/>
    </location>
</feature>
<keyword evidence="4" id="KW-0328">Glycosyltransferase</keyword>
<feature type="transmembrane region" description="Helical" evidence="2">
    <location>
        <begin position="314"/>
        <end position="338"/>
    </location>
</feature>
<sequence length="1190" mass="128769">MTRRAWILWSGAWLLFAFLQAPGLTVADTKHNLTANPWGFLAQATAPWTDVFPLGQMQNQAYGYLFPQGLFFALLSWLPDWVTQRLWWALLLMLAFAGMVKLLECAGVGSRGSRVVAGVLFALSPRILTTLGAISSEAWVVALAPWVLVPVVCMTTSTRPFHLRLLALASAVAVLGLGAVNAVATAIAVLPAVVWWVACVLRSSTRQRAVRFGIWWVPAGLLAVFWWVGPLLLLGKYSPPFTDYIESSSLTTRWLNLIEVLRGTTSWTPFLSTERVGGYALATEPVFVVATLIVALVGLWGLAQRSLPFAGRWWAIFGIGLVAMVAAAEPFSPIAGAYREFLDGAGAALRNLHKFDPLVRMALLAGVAHALRRIEWPGFSRQRWAAWRDPEKNPTVVKAIAVSLLMAVVTAPGWSGRIAPEDGFTSVPSYWQEAADWLNSNAAGVDDAEHQVARTMILPEARFARQTWGNTRDEPAQPLLDVPWVVRDSVPLVQPEAIRGLDGLQRELDNGEAAPALAGTLWNQGVGQLLIRTDLTTASDTPGARNILRTLERSEGFHEVAQFGEGEGAQGREPAIRIFAVEPPQLRDAAPQGSTAGDLRIIDAEQVETVAAGPETMARLDAADQALGRTTLPRTRVLSGENDREGHEVASNHAQTVTDDPALRDHNYGNVTNADSDVREADDKSSILNPVTDYPVRGVGEQTAVQQDKGRIVASSTASDPTGFNGADTTSGLTAAVDGQADTAWRPTRGNTAGEWLEVQTSGWHNRLYVEVRTQGAPARVQVSSLLREEGSDPHSDEDTDEAIRTSTTVSASQGQPVKQALPVGQANAVRITILSAFGDFGISEIKVVDGRTGEDYTPTRVVTVPEPEGEGQHTNRWVFGQEIPETVMTRAFTIPERPGGMGTTPTGATRLLVGASHCEGRKSGVTIDGEDYSCGDTLELDPGQHTLNSAARWVSLTAAEPLYGEAVRQAASAQPLPTEGSGGDARLDGDRYRIEDSTEDRIVFTASDTNPGRVGTITAKDGSTVDLQPVTVNGWQQGWLVPAGVAGTFHTHFEATAFYQGWLIIGLGCALLLLGAFLFLLARYRGDISAARRHRDRELRSLRARLEQEPTPRQTRWSVLRIGTWGLFGFFGLGMVLAAQGNWGSPHYAGDSWWANGAFAVALLCAITSAFVSRHQELMKRRAGSSTRE</sequence>
<feature type="region of interest" description="Disordered" evidence="1">
    <location>
        <begin position="640"/>
        <end position="732"/>
    </location>
</feature>
<proteinExistence type="predicted"/>
<accession>A0A5J6Z7I8</accession>
<feature type="transmembrane region" description="Helical" evidence="2">
    <location>
        <begin position="86"/>
        <end position="103"/>
    </location>
</feature>
<dbReference type="EC" id="2.4.2.47" evidence="4"/>
<keyword evidence="2" id="KW-0812">Transmembrane</keyword>
<gene>
    <name evidence="4" type="primary">aftD</name>
    <name evidence="4" type="ORF">CUROG_01160</name>
</gene>
<dbReference type="Proteomes" id="UP000326711">
    <property type="component" value="Chromosome"/>
</dbReference>
<name>A0A5J6Z7I8_9CORY</name>
<feature type="transmembrane region" description="Helical" evidence="2">
    <location>
        <begin position="115"/>
        <end position="148"/>
    </location>
</feature>
<dbReference type="AlphaFoldDB" id="A0A5J6Z7I8"/>
<evidence type="ECO:0000313" key="4">
    <source>
        <dbReference type="EMBL" id="QFQ01633.1"/>
    </source>
</evidence>